<dbReference type="EMBL" id="BK014776">
    <property type="protein sequence ID" value="DAD75176.1"/>
    <property type="molecule type" value="Genomic_DNA"/>
</dbReference>
<protein>
    <submittedName>
        <fullName evidence="2">Uncharacterized protein</fullName>
    </submittedName>
</protein>
<feature type="region of interest" description="Disordered" evidence="1">
    <location>
        <begin position="1"/>
        <end position="28"/>
    </location>
</feature>
<evidence type="ECO:0000256" key="1">
    <source>
        <dbReference type="SAM" id="MobiDB-lite"/>
    </source>
</evidence>
<feature type="compositionally biased region" description="Low complexity" evidence="1">
    <location>
        <begin position="1"/>
        <end position="12"/>
    </location>
</feature>
<name>A0A8S5LZ72_9CAUD</name>
<sequence>MSGDDAPSAVSSSGGGRPPGSSTLYPQQRAAADELAAALASWCIQAGEHLGVEAPRPSGLWWSSPGRKIDPETSEAYLVEAEPVGIRVPSALVELVRWIDPLLDRVAAAPWAPEMLADLSRLDAGARARWAVEEPERRVQDIACPSCNAYSLVVQPVRVVGGQEQVTCSRLSCGRVLSSEDWARLRAWTLLVARMDADGGESE</sequence>
<reference evidence="2" key="1">
    <citation type="journal article" date="2021" name="Proc. Natl. Acad. Sci. U.S.A.">
        <title>A Catalog of Tens of Thousands of Viruses from Human Metagenomes Reveals Hidden Associations with Chronic Diseases.</title>
        <authorList>
            <person name="Tisza M.J."/>
            <person name="Buck C.B."/>
        </authorList>
    </citation>
    <scope>NUCLEOTIDE SEQUENCE</scope>
    <source>
        <strain evidence="2">CtvGX2</strain>
    </source>
</reference>
<organism evidence="2">
    <name type="scientific">Siphoviridae sp. ctvGX2</name>
    <dbReference type="NCBI Taxonomy" id="2826512"/>
    <lineage>
        <taxon>Viruses</taxon>
        <taxon>Duplodnaviria</taxon>
        <taxon>Heunggongvirae</taxon>
        <taxon>Uroviricota</taxon>
        <taxon>Caudoviricetes</taxon>
    </lineage>
</organism>
<evidence type="ECO:0000313" key="2">
    <source>
        <dbReference type="EMBL" id="DAD75176.1"/>
    </source>
</evidence>
<proteinExistence type="predicted"/>
<accession>A0A8S5LZ72</accession>